<dbReference type="InterPro" id="IPR016181">
    <property type="entry name" value="Acyl_CoA_acyltransferase"/>
</dbReference>
<dbReference type="STRING" id="498292.SAMN05660845_1214"/>
<reference evidence="3" key="1">
    <citation type="submission" date="2016-10" db="EMBL/GenBank/DDBJ databases">
        <authorList>
            <person name="Varghese N."/>
            <person name="Submissions S."/>
        </authorList>
    </citation>
    <scope>NUCLEOTIDE SEQUENCE [LARGE SCALE GENOMIC DNA]</scope>
    <source>
        <strain evidence="3">DSM 21789</strain>
    </source>
</reference>
<keyword evidence="3" id="KW-1185">Reference proteome</keyword>
<evidence type="ECO:0000313" key="2">
    <source>
        <dbReference type="EMBL" id="SFA99617.1"/>
    </source>
</evidence>
<dbReference type="CDD" id="cd04301">
    <property type="entry name" value="NAT_SF"/>
    <property type="match status" value="1"/>
</dbReference>
<dbReference type="Gene3D" id="3.40.630.30">
    <property type="match status" value="1"/>
</dbReference>
<evidence type="ECO:0000259" key="1">
    <source>
        <dbReference type="PROSITE" id="PS51186"/>
    </source>
</evidence>
<proteinExistence type="predicted"/>
<dbReference type="InterPro" id="IPR000182">
    <property type="entry name" value="GNAT_dom"/>
</dbReference>
<dbReference type="Pfam" id="PF13673">
    <property type="entry name" value="Acetyltransf_10"/>
    <property type="match status" value="1"/>
</dbReference>
<gene>
    <name evidence="2" type="ORF">SAMN05660845_1214</name>
</gene>
<sequence>MNNELIIREYNSEDKPKLLEILKLNVPKYFAESEIVDLDNYLDHEIDKYYVLVFENQIIGAGGINFEENNTIGKISWDFIHPNFQGIGAGTKLLKHRLDILKSMHEIKTISVRTSQLVYKFYQKNGFVLKEVQNDYWAPGFDLYNMIYEQ</sequence>
<protein>
    <submittedName>
        <fullName evidence="2">N-acetylglutamate synthase, GNAT family</fullName>
    </submittedName>
</protein>
<dbReference type="SUPFAM" id="SSF55729">
    <property type="entry name" value="Acyl-CoA N-acyltransferases (Nat)"/>
    <property type="match status" value="1"/>
</dbReference>
<dbReference type="AlphaFoldDB" id="A0A1I0XFZ8"/>
<organism evidence="2 3">
    <name type="scientific">Flavobacterium swingsii</name>
    <dbReference type="NCBI Taxonomy" id="498292"/>
    <lineage>
        <taxon>Bacteria</taxon>
        <taxon>Pseudomonadati</taxon>
        <taxon>Bacteroidota</taxon>
        <taxon>Flavobacteriia</taxon>
        <taxon>Flavobacteriales</taxon>
        <taxon>Flavobacteriaceae</taxon>
        <taxon>Flavobacterium</taxon>
    </lineage>
</organism>
<dbReference type="RefSeq" id="WP_091475038.1">
    <property type="nucleotide sequence ID" value="NZ_FOJT01000003.1"/>
</dbReference>
<dbReference type="EMBL" id="FOJT01000003">
    <property type="protein sequence ID" value="SFA99617.1"/>
    <property type="molecule type" value="Genomic_DNA"/>
</dbReference>
<dbReference type="Proteomes" id="UP000199604">
    <property type="component" value="Unassembled WGS sequence"/>
</dbReference>
<dbReference type="OrthoDB" id="961272at2"/>
<accession>A0A1I0XFZ8</accession>
<feature type="domain" description="N-acetyltransferase" evidence="1">
    <location>
        <begin position="5"/>
        <end position="148"/>
    </location>
</feature>
<dbReference type="GO" id="GO:0016747">
    <property type="term" value="F:acyltransferase activity, transferring groups other than amino-acyl groups"/>
    <property type="evidence" value="ECO:0007669"/>
    <property type="project" value="InterPro"/>
</dbReference>
<evidence type="ECO:0000313" key="3">
    <source>
        <dbReference type="Proteomes" id="UP000199604"/>
    </source>
</evidence>
<name>A0A1I0XFZ8_9FLAO</name>
<dbReference type="PROSITE" id="PS51186">
    <property type="entry name" value="GNAT"/>
    <property type="match status" value="1"/>
</dbReference>